<sequence length="129" mass="14415">MSNLPEIYISQHDYQRLEALLDDFANDDANTLALEDELARANVVPTSKLPDDVVCMNARVQFQIQESGKVFEKRLCFPQDRKNETDDISVLSAVGSSLLGLRVGDVMPWQHNGKALTVVVQAVEQPEED</sequence>
<dbReference type="RefSeq" id="WP_026861689.1">
    <property type="nucleotide sequence ID" value="NZ_JAHVIQ010000001.1"/>
</dbReference>
<feature type="domain" description="Transcription elongation factor GreA/GreB C-terminal" evidence="1">
    <location>
        <begin position="50"/>
        <end position="124"/>
    </location>
</feature>
<evidence type="ECO:0000259" key="1">
    <source>
        <dbReference type="Pfam" id="PF01272"/>
    </source>
</evidence>
<dbReference type="InterPro" id="IPR023459">
    <property type="entry name" value="Tscrpt_elong_fac_GreA/B_fam"/>
</dbReference>
<dbReference type="GO" id="GO:0003677">
    <property type="term" value="F:DNA binding"/>
    <property type="evidence" value="ECO:0007669"/>
    <property type="project" value="InterPro"/>
</dbReference>
<reference evidence="4" key="1">
    <citation type="journal article" date="2018" name="Front. Microbiol.">
        <title>Genome-Based Analysis Reveals the Taxonomy and Diversity of the Family Idiomarinaceae.</title>
        <authorList>
            <person name="Liu Y."/>
            <person name="Lai Q."/>
            <person name="Shao Z."/>
        </authorList>
    </citation>
    <scope>NUCLEOTIDE SEQUENCE [LARGE SCALE GENOMIC DNA]</scope>
    <source>
        <strain evidence="4">c121</strain>
    </source>
</reference>
<evidence type="ECO:0008006" key="5">
    <source>
        <dbReference type="Google" id="ProtNLM"/>
    </source>
</evidence>
<dbReference type="NCBIfam" id="NF004396">
    <property type="entry name" value="PRK05753.1"/>
    <property type="match status" value="1"/>
</dbReference>
<feature type="domain" description="Regulator of nucleoside diphosphate kinase N-terminal" evidence="2">
    <location>
        <begin position="5"/>
        <end position="44"/>
    </location>
</feature>
<proteinExistence type="predicted"/>
<dbReference type="Pfam" id="PF01272">
    <property type="entry name" value="GreA_GreB"/>
    <property type="match status" value="1"/>
</dbReference>
<dbReference type="Proteomes" id="UP000287022">
    <property type="component" value="Unassembled WGS sequence"/>
</dbReference>
<organism evidence="3 4">
    <name type="scientific">Pseudidiomarina sediminum</name>
    <dbReference type="NCBI Taxonomy" id="431675"/>
    <lineage>
        <taxon>Bacteria</taxon>
        <taxon>Pseudomonadati</taxon>
        <taxon>Pseudomonadota</taxon>
        <taxon>Gammaproteobacteria</taxon>
        <taxon>Alteromonadales</taxon>
        <taxon>Idiomarinaceae</taxon>
        <taxon>Pseudidiomarina</taxon>
    </lineage>
</organism>
<dbReference type="Gene3D" id="1.10.286.20">
    <property type="match status" value="1"/>
</dbReference>
<dbReference type="SUPFAM" id="SSF54534">
    <property type="entry name" value="FKBP-like"/>
    <property type="match status" value="1"/>
</dbReference>
<dbReference type="PANTHER" id="PTHR30437:SF5">
    <property type="entry name" value="REGULATOR OF NUCLEOSIDE DIPHOSPHATE KINASE"/>
    <property type="match status" value="1"/>
</dbReference>
<dbReference type="InterPro" id="IPR001437">
    <property type="entry name" value="Tscrpt_elong_fac_GreA/B_C"/>
</dbReference>
<evidence type="ECO:0000313" key="4">
    <source>
        <dbReference type="Proteomes" id="UP000287022"/>
    </source>
</evidence>
<keyword evidence="4" id="KW-1185">Reference proteome</keyword>
<dbReference type="PANTHER" id="PTHR30437">
    <property type="entry name" value="TRANSCRIPTION ELONGATION FACTOR GREA"/>
    <property type="match status" value="1"/>
</dbReference>
<dbReference type="Gene3D" id="3.10.50.30">
    <property type="entry name" value="Transcription elongation factor, GreA/GreB, C-terminal domain"/>
    <property type="match status" value="1"/>
</dbReference>
<evidence type="ECO:0000259" key="2">
    <source>
        <dbReference type="Pfam" id="PF14760"/>
    </source>
</evidence>
<dbReference type="Pfam" id="PF14760">
    <property type="entry name" value="Rnk_N"/>
    <property type="match status" value="1"/>
</dbReference>
<dbReference type="GO" id="GO:0070063">
    <property type="term" value="F:RNA polymerase binding"/>
    <property type="evidence" value="ECO:0007669"/>
    <property type="project" value="InterPro"/>
</dbReference>
<comment type="caution">
    <text evidence="3">The sequence shown here is derived from an EMBL/GenBank/DDBJ whole genome shotgun (WGS) entry which is preliminary data.</text>
</comment>
<name>A0A432Z970_9GAMM</name>
<gene>
    <name evidence="3" type="ORF">CWI80_03745</name>
</gene>
<accession>A0A432Z970</accession>
<evidence type="ECO:0000313" key="3">
    <source>
        <dbReference type="EMBL" id="RUO74463.1"/>
    </source>
</evidence>
<dbReference type="EMBL" id="PIQE01000001">
    <property type="protein sequence ID" value="RUO74463.1"/>
    <property type="molecule type" value="Genomic_DNA"/>
</dbReference>
<dbReference type="GO" id="GO:0032784">
    <property type="term" value="P:regulation of DNA-templated transcription elongation"/>
    <property type="evidence" value="ECO:0007669"/>
    <property type="project" value="InterPro"/>
</dbReference>
<dbReference type="STRING" id="1122124.GCA_000423165_00649"/>
<protein>
    <recommendedName>
        <fullName evidence="5">Nucleoside diphosphate kinase regulator</fullName>
    </recommendedName>
</protein>
<dbReference type="InterPro" id="IPR029462">
    <property type="entry name" value="Rnk_N"/>
</dbReference>
<dbReference type="GO" id="GO:0006354">
    <property type="term" value="P:DNA-templated transcription elongation"/>
    <property type="evidence" value="ECO:0007669"/>
    <property type="project" value="TreeGrafter"/>
</dbReference>
<dbReference type="AlphaFoldDB" id="A0A432Z970"/>
<dbReference type="InterPro" id="IPR036953">
    <property type="entry name" value="GreA/GreB_C_sf"/>
</dbReference>